<name>A0ABU8PJV8_9HYPH</name>
<feature type="transmembrane region" description="Helical" evidence="1">
    <location>
        <begin position="39"/>
        <end position="63"/>
    </location>
</feature>
<reference evidence="2 3" key="1">
    <citation type="submission" date="2023-12" db="EMBL/GenBank/DDBJ databases">
        <title>Gut-associated functions are favored during microbiome assembly across C. elegans life.</title>
        <authorList>
            <person name="Zimmermann J."/>
        </authorList>
    </citation>
    <scope>NUCLEOTIDE SEQUENCE [LARGE SCALE GENOMIC DNA]</scope>
    <source>
        <strain evidence="2 3">MYb71</strain>
    </source>
</reference>
<dbReference type="EMBL" id="JBBGZH010000002">
    <property type="protein sequence ID" value="MEJ5022336.1"/>
    <property type="molecule type" value="Genomic_DNA"/>
</dbReference>
<proteinExistence type="predicted"/>
<evidence type="ECO:0000256" key="1">
    <source>
        <dbReference type="SAM" id="Phobius"/>
    </source>
</evidence>
<accession>A0ABU8PJV8</accession>
<feature type="transmembrane region" description="Helical" evidence="1">
    <location>
        <begin position="6"/>
        <end position="27"/>
    </location>
</feature>
<keyword evidence="1" id="KW-1133">Transmembrane helix</keyword>
<dbReference type="RefSeq" id="WP_105544686.1">
    <property type="nucleotide sequence ID" value="NZ_JBBGZH010000002.1"/>
</dbReference>
<gene>
    <name evidence="2" type="ORF">WH297_21735</name>
</gene>
<evidence type="ECO:0000313" key="2">
    <source>
        <dbReference type="EMBL" id="MEJ5022336.1"/>
    </source>
</evidence>
<sequence length="64" mass="6806">MPELWQWVSAFVFSIGIIVAALVYLNMSNRETPGDAFNLFTKVGAVAVAFVAAFASLVAAAIID</sequence>
<evidence type="ECO:0000313" key="3">
    <source>
        <dbReference type="Proteomes" id="UP001375812"/>
    </source>
</evidence>
<organism evidence="2 3">
    <name type="scientific">Ochrobactrum vermis</name>
    <dbReference type="NCBI Taxonomy" id="1827297"/>
    <lineage>
        <taxon>Bacteria</taxon>
        <taxon>Pseudomonadati</taxon>
        <taxon>Pseudomonadota</taxon>
        <taxon>Alphaproteobacteria</taxon>
        <taxon>Hyphomicrobiales</taxon>
        <taxon>Brucellaceae</taxon>
        <taxon>Brucella/Ochrobactrum group</taxon>
        <taxon>Ochrobactrum</taxon>
    </lineage>
</organism>
<keyword evidence="1" id="KW-0812">Transmembrane</keyword>
<comment type="caution">
    <text evidence="2">The sequence shown here is derived from an EMBL/GenBank/DDBJ whole genome shotgun (WGS) entry which is preliminary data.</text>
</comment>
<dbReference type="Proteomes" id="UP001375812">
    <property type="component" value="Unassembled WGS sequence"/>
</dbReference>
<protein>
    <submittedName>
        <fullName evidence="2">Uncharacterized protein</fullName>
    </submittedName>
</protein>
<keyword evidence="3" id="KW-1185">Reference proteome</keyword>
<keyword evidence="1" id="KW-0472">Membrane</keyword>